<dbReference type="OrthoDB" id="10253878at2759"/>
<comment type="similarity">
    <text evidence="1">Belongs to the CBP3 family.</text>
</comment>
<evidence type="ECO:0000256" key="1">
    <source>
        <dbReference type="ARBA" id="ARBA00006407"/>
    </source>
</evidence>
<evidence type="ECO:0000256" key="2">
    <source>
        <dbReference type="SAM" id="MobiDB-lite"/>
    </source>
</evidence>
<evidence type="ECO:0000313" key="4">
    <source>
        <dbReference type="EMBL" id="KZS93495.1"/>
    </source>
</evidence>
<name>A0A164USH8_9AGAM</name>
<reference evidence="4 5" key="1">
    <citation type="journal article" date="2016" name="Mol. Biol. Evol.">
        <title>Comparative Genomics of Early-Diverging Mushroom-Forming Fungi Provides Insights into the Origins of Lignocellulose Decay Capabilities.</title>
        <authorList>
            <person name="Nagy L.G."/>
            <person name="Riley R."/>
            <person name="Tritt A."/>
            <person name="Adam C."/>
            <person name="Daum C."/>
            <person name="Floudas D."/>
            <person name="Sun H."/>
            <person name="Yadav J.S."/>
            <person name="Pangilinan J."/>
            <person name="Larsson K.H."/>
            <person name="Matsuura K."/>
            <person name="Barry K."/>
            <person name="Labutti K."/>
            <person name="Kuo R."/>
            <person name="Ohm R.A."/>
            <person name="Bhattacharya S.S."/>
            <person name="Shirouzu T."/>
            <person name="Yoshinaga Y."/>
            <person name="Martin F.M."/>
            <person name="Grigoriev I.V."/>
            <person name="Hibbett D.S."/>
        </authorList>
    </citation>
    <scope>NUCLEOTIDE SEQUENCE [LARGE SCALE GENOMIC DNA]</scope>
    <source>
        <strain evidence="4 5">HHB9708</strain>
    </source>
</reference>
<evidence type="ECO:0000313" key="5">
    <source>
        <dbReference type="Proteomes" id="UP000076722"/>
    </source>
</evidence>
<evidence type="ECO:0000259" key="3">
    <source>
        <dbReference type="Pfam" id="PF03981"/>
    </source>
</evidence>
<dbReference type="InterPro" id="IPR021150">
    <property type="entry name" value="Ubiq_cyt_c_chap"/>
</dbReference>
<dbReference type="Proteomes" id="UP000076722">
    <property type="component" value="Unassembled WGS sequence"/>
</dbReference>
<accession>A0A164USH8</accession>
<gene>
    <name evidence="4" type="ORF">SISNIDRAFT_485738</name>
</gene>
<dbReference type="GO" id="GO:0034551">
    <property type="term" value="P:mitochondrial respiratory chain complex III assembly"/>
    <property type="evidence" value="ECO:0007669"/>
    <property type="project" value="TreeGrafter"/>
</dbReference>
<proteinExistence type="inferred from homology"/>
<dbReference type="AlphaFoldDB" id="A0A164USH8"/>
<feature type="compositionally biased region" description="Polar residues" evidence="2">
    <location>
        <begin position="30"/>
        <end position="39"/>
    </location>
</feature>
<dbReference type="GO" id="GO:0005739">
    <property type="term" value="C:mitochondrion"/>
    <property type="evidence" value="ECO:0007669"/>
    <property type="project" value="TreeGrafter"/>
</dbReference>
<dbReference type="PANTHER" id="PTHR12184">
    <property type="entry name" value="UBIQUINOL-CYTOCHROME C REDUCTASE COMPLEX ASSEMBLY FACTOR 1 FAMILY MEMBER"/>
    <property type="match status" value="1"/>
</dbReference>
<organism evidence="4 5">
    <name type="scientific">Sistotremastrum niveocremeum HHB9708</name>
    <dbReference type="NCBI Taxonomy" id="1314777"/>
    <lineage>
        <taxon>Eukaryota</taxon>
        <taxon>Fungi</taxon>
        <taxon>Dikarya</taxon>
        <taxon>Basidiomycota</taxon>
        <taxon>Agaricomycotina</taxon>
        <taxon>Agaricomycetes</taxon>
        <taxon>Sistotremastrales</taxon>
        <taxon>Sistotremastraceae</taxon>
        <taxon>Sertulicium</taxon>
        <taxon>Sertulicium niveocremeum</taxon>
    </lineage>
</organism>
<dbReference type="Pfam" id="PF03981">
    <property type="entry name" value="Ubiq_cyt_C_chap"/>
    <property type="match status" value="1"/>
</dbReference>
<keyword evidence="5" id="KW-1185">Reference proteome</keyword>
<protein>
    <recommendedName>
        <fullName evidence="3">Ubiquinol-cytochrome c chaperone domain-containing protein</fullName>
    </recommendedName>
</protein>
<feature type="domain" description="Ubiquinol-cytochrome c chaperone" evidence="3">
    <location>
        <begin position="113"/>
        <end position="221"/>
    </location>
</feature>
<sequence>MLSRLSRASSRHLVLRRFLAASPSKHPHEQSQLPSSSTKYPKPYYHVERAPPPPSKITRTIEQNPTLRAVVLKLAALMGYNSPAQVAQRQALRIYQNAVRNVDDQERAFWHNECSLPPTFQTWFTVVNLHIWLLTVRLRALPPPHGTHYIQGLIDHFFEDVEDRIRTVLSKRAPDRLVTRHLKICRDQWQGLGLAFDYGLVTSDVEVAAAVWRNFLGARGALGLEGRGQVVNYAGLEKPTPEQLVRDPDADDGSGVRDFEGEERDKYVKFPELMWTVTAYIRREIARLEAIPDADIMANGEVGQFGRIIVREDTLPSEDS</sequence>
<dbReference type="EMBL" id="KV419407">
    <property type="protein sequence ID" value="KZS93495.1"/>
    <property type="molecule type" value="Genomic_DNA"/>
</dbReference>
<dbReference type="InterPro" id="IPR007129">
    <property type="entry name" value="Ubiqinol_cyt_c_chaperone_CPB3"/>
</dbReference>
<dbReference type="PANTHER" id="PTHR12184:SF1">
    <property type="entry name" value="UBIQUINOL-CYTOCHROME-C REDUCTASE COMPLEX ASSEMBLY FACTOR 1"/>
    <property type="match status" value="1"/>
</dbReference>
<feature type="region of interest" description="Disordered" evidence="2">
    <location>
        <begin position="20"/>
        <end position="54"/>
    </location>
</feature>
<dbReference type="STRING" id="1314777.A0A164USH8"/>